<sequence length="94" mass="10718">MSKLTKSADSNFTFLFGKRNYIFMAIGLAVILFGFLLMMGPDANTRPDGTFDPNYWNDGIFSWRRIRLAPFIIMVGFAIEIYAILLNPNKKTAE</sequence>
<evidence type="ECO:0000313" key="3">
    <source>
        <dbReference type="Proteomes" id="UP001549146"/>
    </source>
</evidence>
<name>A0ABV2LU08_9FLAO</name>
<keyword evidence="3" id="KW-1185">Reference proteome</keyword>
<feature type="transmembrane region" description="Helical" evidence="1">
    <location>
        <begin position="68"/>
        <end position="86"/>
    </location>
</feature>
<feature type="transmembrane region" description="Helical" evidence="1">
    <location>
        <begin position="21"/>
        <end position="40"/>
    </location>
</feature>
<comment type="caution">
    <text evidence="2">The sequence shown here is derived from an EMBL/GenBank/DDBJ whole genome shotgun (WGS) entry which is preliminary data.</text>
</comment>
<proteinExistence type="predicted"/>
<reference evidence="2 3" key="1">
    <citation type="submission" date="2024-06" db="EMBL/GenBank/DDBJ databases">
        <title>Genomic Encyclopedia of Type Strains, Phase IV (KMG-IV): sequencing the most valuable type-strain genomes for metagenomic binning, comparative biology and taxonomic classification.</title>
        <authorList>
            <person name="Goeker M."/>
        </authorList>
    </citation>
    <scope>NUCLEOTIDE SEQUENCE [LARGE SCALE GENOMIC DNA]</scope>
    <source>
        <strain evidence="2 3">DSM 29388</strain>
    </source>
</reference>
<dbReference type="RefSeq" id="WP_354507061.1">
    <property type="nucleotide sequence ID" value="NZ_JBEPMO010000003.1"/>
</dbReference>
<evidence type="ECO:0008006" key="4">
    <source>
        <dbReference type="Google" id="ProtNLM"/>
    </source>
</evidence>
<dbReference type="Proteomes" id="UP001549146">
    <property type="component" value="Unassembled WGS sequence"/>
</dbReference>
<gene>
    <name evidence="2" type="ORF">ABID46_000674</name>
</gene>
<keyword evidence="1" id="KW-0812">Transmembrane</keyword>
<keyword evidence="1" id="KW-1133">Transmembrane helix</keyword>
<dbReference type="InterPro" id="IPR021448">
    <property type="entry name" value="DUF3098"/>
</dbReference>
<dbReference type="EMBL" id="JBEPMO010000003">
    <property type="protein sequence ID" value="MET3731107.1"/>
    <property type="molecule type" value="Genomic_DNA"/>
</dbReference>
<dbReference type="Pfam" id="PF11297">
    <property type="entry name" value="DUF3098"/>
    <property type="match status" value="1"/>
</dbReference>
<accession>A0ABV2LU08</accession>
<evidence type="ECO:0000313" key="2">
    <source>
        <dbReference type="EMBL" id="MET3731107.1"/>
    </source>
</evidence>
<protein>
    <recommendedName>
        <fullName evidence="4">DUF3098 domain-containing protein</fullName>
    </recommendedName>
</protein>
<organism evidence="2 3">
    <name type="scientific">Moheibacter stercoris</name>
    <dbReference type="NCBI Taxonomy" id="1628251"/>
    <lineage>
        <taxon>Bacteria</taxon>
        <taxon>Pseudomonadati</taxon>
        <taxon>Bacteroidota</taxon>
        <taxon>Flavobacteriia</taxon>
        <taxon>Flavobacteriales</taxon>
        <taxon>Weeksellaceae</taxon>
        <taxon>Moheibacter</taxon>
    </lineage>
</organism>
<evidence type="ECO:0000256" key="1">
    <source>
        <dbReference type="SAM" id="Phobius"/>
    </source>
</evidence>
<keyword evidence="1" id="KW-0472">Membrane</keyword>